<evidence type="ECO:0000313" key="3">
    <source>
        <dbReference type="EMBL" id="KAJ8934806.1"/>
    </source>
</evidence>
<evidence type="ECO:0000313" key="4">
    <source>
        <dbReference type="Proteomes" id="UP001162162"/>
    </source>
</evidence>
<proteinExistence type="predicted"/>
<organism evidence="3 4">
    <name type="scientific">Aromia moschata</name>
    <dbReference type="NCBI Taxonomy" id="1265417"/>
    <lineage>
        <taxon>Eukaryota</taxon>
        <taxon>Metazoa</taxon>
        <taxon>Ecdysozoa</taxon>
        <taxon>Arthropoda</taxon>
        <taxon>Hexapoda</taxon>
        <taxon>Insecta</taxon>
        <taxon>Pterygota</taxon>
        <taxon>Neoptera</taxon>
        <taxon>Endopterygota</taxon>
        <taxon>Coleoptera</taxon>
        <taxon>Polyphaga</taxon>
        <taxon>Cucujiformia</taxon>
        <taxon>Chrysomeloidea</taxon>
        <taxon>Cerambycidae</taxon>
        <taxon>Cerambycinae</taxon>
        <taxon>Callichromatini</taxon>
        <taxon>Aromia</taxon>
    </lineage>
</organism>
<name>A0AAV8X857_9CUCU</name>
<reference evidence="3" key="1">
    <citation type="journal article" date="2023" name="Insect Mol. Biol.">
        <title>Genome sequencing provides insights into the evolution of gene families encoding plant cell wall-degrading enzymes in longhorned beetles.</title>
        <authorList>
            <person name="Shin N.R."/>
            <person name="Okamura Y."/>
            <person name="Kirsch R."/>
            <person name="Pauchet Y."/>
        </authorList>
    </citation>
    <scope>NUCLEOTIDE SEQUENCE</scope>
    <source>
        <strain evidence="3">AMC_N1</strain>
    </source>
</reference>
<dbReference type="InterPro" id="IPR046903">
    <property type="entry name" value="Mab-21-like_nuc_Trfase"/>
</dbReference>
<sequence>MESVVTNALNEFDQENGYYILNTEYGTFQVKVCKGGPAFTLKVQEKGGKDIEMDIDLVPCFVFGKEMWPVNGFKPNPISEKPEFFIVPKPLKDVNNSVKYWRLSFQEQEKSYNGRKENFEASDKANQEIKRQLRP</sequence>
<dbReference type="Gene3D" id="3.30.460.90">
    <property type="match status" value="1"/>
</dbReference>
<comment type="caution">
    <text evidence="3">The sequence shown here is derived from an EMBL/GenBank/DDBJ whole genome shotgun (WGS) entry which is preliminary data.</text>
</comment>
<protein>
    <recommendedName>
        <fullName evidence="2">Mab-21-like nucleotidyltransferase domain-containing protein</fullName>
    </recommendedName>
</protein>
<dbReference type="EMBL" id="JAPWTK010000978">
    <property type="protein sequence ID" value="KAJ8934806.1"/>
    <property type="molecule type" value="Genomic_DNA"/>
</dbReference>
<keyword evidence="4" id="KW-1185">Reference proteome</keyword>
<accession>A0AAV8X857</accession>
<gene>
    <name evidence="3" type="ORF">NQ318_010220</name>
</gene>
<evidence type="ECO:0000259" key="2">
    <source>
        <dbReference type="Pfam" id="PF03281"/>
    </source>
</evidence>
<feature type="domain" description="Mab-21-like nucleotidyltransferase" evidence="2">
    <location>
        <begin position="1"/>
        <end position="110"/>
    </location>
</feature>
<feature type="region of interest" description="Disordered" evidence="1">
    <location>
        <begin position="110"/>
        <end position="135"/>
    </location>
</feature>
<dbReference type="AlphaFoldDB" id="A0AAV8X857"/>
<dbReference type="Proteomes" id="UP001162162">
    <property type="component" value="Unassembled WGS sequence"/>
</dbReference>
<evidence type="ECO:0000256" key="1">
    <source>
        <dbReference type="SAM" id="MobiDB-lite"/>
    </source>
</evidence>
<dbReference type="Pfam" id="PF03281">
    <property type="entry name" value="Mab-21"/>
    <property type="match status" value="1"/>
</dbReference>